<reference evidence="2" key="1">
    <citation type="submission" date="2016-07" db="EMBL/GenBank/DDBJ databases">
        <title>Frankia sp. NRRL B-16219 Genome sequencing.</title>
        <authorList>
            <person name="Ghodhbane-Gtari F."/>
            <person name="Swanson E."/>
            <person name="Gueddou A."/>
            <person name="Louati M."/>
            <person name="Nouioui I."/>
            <person name="Hezbri K."/>
            <person name="Abebe-Akele F."/>
            <person name="Simpson S."/>
            <person name="Morris K."/>
            <person name="Thomas K."/>
            <person name="Gtari M."/>
            <person name="Tisa L.S."/>
        </authorList>
    </citation>
    <scope>NUCLEOTIDE SEQUENCE [LARGE SCALE GENOMIC DNA]</scope>
    <source>
        <strain evidence="2">NRRL B-16219</strain>
    </source>
</reference>
<evidence type="ECO:0000313" key="2">
    <source>
        <dbReference type="Proteomes" id="UP000179769"/>
    </source>
</evidence>
<protein>
    <submittedName>
        <fullName evidence="1">Uncharacterized protein</fullName>
    </submittedName>
</protein>
<accession>A0A1S1Q4N4</accession>
<organism evidence="1 2">
    <name type="scientific">Parafrankia soli</name>
    <dbReference type="NCBI Taxonomy" id="2599596"/>
    <lineage>
        <taxon>Bacteria</taxon>
        <taxon>Bacillati</taxon>
        <taxon>Actinomycetota</taxon>
        <taxon>Actinomycetes</taxon>
        <taxon>Frankiales</taxon>
        <taxon>Frankiaceae</taxon>
        <taxon>Parafrankia</taxon>
    </lineage>
</organism>
<proteinExistence type="predicted"/>
<gene>
    <name evidence="1" type="ORF">BBK14_18000</name>
</gene>
<keyword evidence="2" id="KW-1185">Reference proteome</keyword>
<comment type="caution">
    <text evidence="1">The sequence shown here is derived from an EMBL/GenBank/DDBJ whole genome shotgun (WGS) entry which is preliminary data.</text>
</comment>
<dbReference type="Proteomes" id="UP000179769">
    <property type="component" value="Unassembled WGS sequence"/>
</dbReference>
<sequence length="91" mass="9978">MFAVSSSRHPFPTEIKYLSVEQQDHQSEAQAVNGVDYLGFGMAGHVRGAGPGIGTPGTRRRHFDDRAFAAPGWLWLLVALARSGSVRRLTR</sequence>
<evidence type="ECO:0000313" key="1">
    <source>
        <dbReference type="EMBL" id="OHV28527.1"/>
    </source>
</evidence>
<dbReference type="AlphaFoldDB" id="A0A1S1Q4N4"/>
<name>A0A1S1Q4N4_9ACTN</name>
<dbReference type="EMBL" id="MAXA01000212">
    <property type="protein sequence ID" value="OHV28527.1"/>
    <property type="molecule type" value="Genomic_DNA"/>
</dbReference>